<sequence length="278" mass="29150">MAPGGSRAPPKPSPFDPGAPLFVAEASLTTGAMGAFVGACIGVVQRQNPFLLGTNMAINSGIGGLAFFSTREYLVSPALLALGATPSHVRRLGELEAQCAGVPYPAPTIAEVRTERLLDSGLSGALSGGGLSAAIRGPRTLVPAAFTAGLIATLLQFSVNSVRVARLEILAKRLEEGKVPVVVAEPAEPAEPTIASSVPPAFDNPLKEEGAQRGDAPITSRILGTLSGFLPVRKLTDDDYLATLERKRADVDKRLAEIDAEQLTMFERSTQNQQKQNK</sequence>
<gene>
    <name evidence="1" type="ORF">Q8F55_000700</name>
</gene>
<reference evidence="1 2" key="1">
    <citation type="submission" date="2023-08" db="EMBL/GenBank/DDBJ databases">
        <title>Annotated Genome Sequence of Vanrija albida AlHP1.</title>
        <authorList>
            <person name="Herzog R."/>
        </authorList>
    </citation>
    <scope>NUCLEOTIDE SEQUENCE [LARGE SCALE GENOMIC DNA]</scope>
    <source>
        <strain evidence="1 2">AlHP1</strain>
    </source>
</reference>
<protein>
    <submittedName>
        <fullName evidence="1">Uncharacterized protein</fullName>
    </submittedName>
</protein>
<dbReference type="Proteomes" id="UP001565368">
    <property type="component" value="Unassembled WGS sequence"/>
</dbReference>
<accession>A0ABR3QEZ8</accession>
<dbReference type="PANTHER" id="PTHR41390">
    <property type="entry name" value="CHROMOSOME 7, WHOLE GENOME SHOTGUN SEQUENCE"/>
    <property type="match status" value="1"/>
</dbReference>
<dbReference type="EMBL" id="JBBXJM010000001">
    <property type="protein sequence ID" value="KAL1412951.1"/>
    <property type="molecule type" value="Genomic_DNA"/>
</dbReference>
<dbReference type="GeneID" id="95981743"/>
<dbReference type="RefSeq" id="XP_069212895.1">
    <property type="nucleotide sequence ID" value="XM_069349351.1"/>
</dbReference>
<name>A0ABR3QEZ8_9TREE</name>
<evidence type="ECO:0000313" key="1">
    <source>
        <dbReference type="EMBL" id="KAL1412951.1"/>
    </source>
</evidence>
<keyword evidence="2" id="KW-1185">Reference proteome</keyword>
<organism evidence="1 2">
    <name type="scientific">Vanrija albida</name>
    <dbReference type="NCBI Taxonomy" id="181172"/>
    <lineage>
        <taxon>Eukaryota</taxon>
        <taxon>Fungi</taxon>
        <taxon>Dikarya</taxon>
        <taxon>Basidiomycota</taxon>
        <taxon>Agaricomycotina</taxon>
        <taxon>Tremellomycetes</taxon>
        <taxon>Trichosporonales</taxon>
        <taxon>Trichosporonaceae</taxon>
        <taxon>Vanrija</taxon>
    </lineage>
</organism>
<evidence type="ECO:0000313" key="2">
    <source>
        <dbReference type="Proteomes" id="UP001565368"/>
    </source>
</evidence>
<proteinExistence type="predicted"/>
<dbReference type="PANTHER" id="PTHR41390:SF1">
    <property type="entry name" value="NADH-UBIQUINONE OXIDOREDUCTASE 213 KDA SUBUNIT"/>
    <property type="match status" value="1"/>
</dbReference>
<comment type="caution">
    <text evidence="1">The sequence shown here is derived from an EMBL/GenBank/DDBJ whole genome shotgun (WGS) entry which is preliminary data.</text>
</comment>